<dbReference type="GO" id="GO:0004622">
    <property type="term" value="F:phosphatidylcholine lysophospholipase activity"/>
    <property type="evidence" value="ECO:0007669"/>
    <property type="project" value="TreeGrafter"/>
</dbReference>
<evidence type="ECO:0008006" key="5">
    <source>
        <dbReference type="Google" id="ProtNLM"/>
    </source>
</evidence>
<dbReference type="InterPro" id="IPR036514">
    <property type="entry name" value="SGNH_hydro_sf"/>
</dbReference>
<accession>A0A1Y1ZXM2</accession>
<dbReference type="PANTHER" id="PTHR30383">
    <property type="entry name" value="THIOESTERASE 1/PROTEASE 1/LYSOPHOSPHOLIPASE L1"/>
    <property type="match status" value="1"/>
</dbReference>
<dbReference type="Pfam" id="PF13517">
    <property type="entry name" value="FG-GAP_3"/>
    <property type="match status" value="2"/>
</dbReference>
<evidence type="ECO:0000313" key="3">
    <source>
        <dbReference type="EMBL" id="ORY14954.1"/>
    </source>
</evidence>
<keyword evidence="4" id="KW-1185">Reference proteome</keyword>
<dbReference type="AlphaFoldDB" id="A0A1Y1ZXM2"/>
<evidence type="ECO:0000313" key="4">
    <source>
        <dbReference type="Proteomes" id="UP000193144"/>
    </source>
</evidence>
<feature type="region of interest" description="Disordered" evidence="2">
    <location>
        <begin position="180"/>
        <end position="232"/>
    </location>
</feature>
<keyword evidence="1" id="KW-0732">Signal</keyword>
<protein>
    <recommendedName>
        <fullName evidence="5">SGNH hydrolase-type esterase domain-containing protein</fullName>
    </recommendedName>
</protein>
<dbReference type="Gene3D" id="3.40.390.10">
    <property type="entry name" value="Collagenase (Catalytic Domain)"/>
    <property type="match status" value="1"/>
</dbReference>
<evidence type="ECO:0000256" key="2">
    <source>
        <dbReference type="SAM" id="MobiDB-lite"/>
    </source>
</evidence>
<reference evidence="3 4" key="1">
    <citation type="submission" date="2016-07" db="EMBL/GenBank/DDBJ databases">
        <title>Pervasive Adenine N6-methylation of Active Genes in Fungi.</title>
        <authorList>
            <consortium name="DOE Joint Genome Institute"/>
            <person name="Mondo S.J."/>
            <person name="Dannebaum R.O."/>
            <person name="Kuo R.C."/>
            <person name="Labutti K."/>
            <person name="Haridas S."/>
            <person name="Kuo A."/>
            <person name="Salamov A."/>
            <person name="Ahrendt S.R."/>
            <person name="Lipzen A."/>
            <person name="Sullivan W."/>
            <person name="Andreopoulos W.B."/>
            <person name="Clum A."/>
            <person name="Lindquist E."/>
            <person name="Daum C."/>
            <person name="Ramamoorthy G.K."/>
            <person name="Gryganskyi A."/>
            <person name="Culley D."/>
            <person name="Magnuson J.K."/>
            <person name="James T.Y."/>
            <person name="O'Malley M.A."/>
            <person name="Stajich J.E."/>
            <person name="Spatafora J.W."/>
            <person name="Visel A."/>
            <person name="Grigoriev I.V."/>
        </authorList>
    </citation>
    <scope>NUCLEOTIDE SEQUENCE [LARGE SCALE GENOMIC DNA]</scope>
    <source>
        <strain evidence="3 4">CBS 115471</strain>
    </source>
</reference>
<gene>
    <name evidence="3" type="ORF">BCR34DRAFT_598855</name>
</gene>
<dbReference type="InterPro" id="IPR013517">
    <property type="entry name" value="FG-GAP"/>
</dbReference>
<name>A0A1Y1ZXM2_9PLEO</name>
<dbReference type="Gene3D" id="3.40.50.1110">
    <property type="entry name" value="SGNH hydrolase"/>
    <property type="match status" value="1"/>
</dbReference>
<dbReference type="InterPro" id="IPR024079">
    <property type="entry name" value="MetalloPept_cat_dom_sf"/>
</dbReference>
<sequence length="1025" mass="114306">MPAGASIVQGVGTEPNVGFRKPLRDHLRFREFGVNMVGCNSNGNFRDNQHEGYPPHEWKPNVVLVNAGTNDAIQADQRGQDTKDVNEIFRSSDNVVIILSTLLPHKVLSSNANAETINTRLRQLVRDLALDGAKIRLAEMNNGFLDLETDMAEDTQPNTEGFRKVAAVWAQAIETISGEGWIGTPIGTGRPDDGSGSGGQCLPNPGNFRGPVRTQVGSGYEDGTYTHSSQPQSAQISHSFGFHDFKTYSFSPAVPIQNIHFANLVNNGQGRGEETDDFILVRDPDQRCFKDTDFCLPQLQIGVNSGGSFPSQLVDIDVGTECLNRGIRWGDVNGDGLDDFICINLEGNIWASINISGNPPRFEFIGFICEKMDWAPQASIRLADIDENGRMDFCTFDGKGDVYYWRNGGVGKAPTEKYGGYWQGMIGGAPTFNAKGIPGIEGDSRADWVYVFVDGSTRIFINQRENNDNDPAVRVGPKFVVMEFSIATCPEMATMIISSYGRRIKMFGNKQSPPSCDVLGEILATGRIRKSIYFGDWNGDGKCDVISVDKNTGDLTGWGVGLQDLGLRFADIDGDGRVDYLCTEPNGRTTGHLNTKDGLINMNQIKFSDRANHRWADIDGDGKADFLWIDKFTGNVRVWINKGKIQAGDSAFTWEKRDDQLWMNGPDRGANSDDGSIANPNLPTPSPVICPRSSGNAHRVVDGCDLEPSQNQINIALIEFPRIDWTEIAKWCNSGQFDHLFSASKRMRELYREAGTAWDRVVQTTGFNRYFARVTQWQETGCFSAGKHKWEKTWEWFDNPGRDDRLKTKITYFRNSPSWMPKQSTCAGGTPGTAAFTHRTGLNDPRCEVGINLLPNFWKFKRVDEVTEEAYRQISDLDSMHSTEEIMIHEWFHIFQTDFSSRDNPTQNYHVIDVEDYTRGDGTTIVRIYGPFRTHDYAWTRIGAGLDGQFMEKTMTNADSFTHMMMYKHFESRYGWLDDGSWKGSKKRRGIKGSNTTIAGEGPVEGPLGSSLWRRISSILGVAAK</sequence>
<comment type="caution">
    <text evidence="3">The sequence shown here is derived from an EMBL/GenBank/DDBJ whole genome shotgun (WGS) entry which is preliminary data.</text>
</comment>
<organism evidence="3 4">
    <name type="scientific">Clohesyomyces aquaticus</name>
    <dbReference type="NCBI Taxonomy" id="1231657"/>
    <lineage>
        <taxon>Eukaryota</taxon>
        <taxon>Fungi</taxon>
        <taxon>Dikarya</taxon>
        <taxon>Ascomycota</taxon>
        <taxon>Pezizomycotina</taxon>
        <taxon>Dothideomycetes</taxon>
        <taxon>Pleosporomycetidae</taxon>
        <taxon>Pleosporales</taxon>
        <taxon>Lindgomycetaceae</taxon>
        <taxon>Clohesyomyces</taxon>
    </lineage>
</organism>
<dbReference type="EMBL" id="MCFA01000029">
    <property type="protein sequence ID" value="ORY14954.1"/>
    <property type="molecule type" value="Genomic_DNA"/>
</dbReference>
<dbReference type="OrthoDB" id="3915838at2759"/>
<dbReference type="GO" id="GO:0008237">
    <property type="term" value="F:metallopeptidase activity"/>
    <property type="evidence" value="ECO:0007669"/>
    <property type="project" value="InterPro"/>
</dbReference>
<dbReference type="SUPFAM" id="SSF69318">
    <property type="entry name" value="Integrin alpha N-terminal domain"/>
    <property type="match status" value="2"/>
</dbReference>
<dbReference type="Proteomes" id="UP000193144">
    <property type="component" value="Unassembled WGS sequence"/>
</dbReference>
<proteinExistence type="predicted"/>
<dbReference type="InterPro" id="IPR051532">
    <property type="entry name" value="Ester_Hydrolysis_Enzymes"/>
</dbReference>
<dbReference type="InterPro" id="IPR028994">
    <property type="entry name" value="Integrin_alpha_N"/>
</dbReference>
<dbReference type="SUPFAM" id="SSF52266">
    <property type="entry name" value="SGNH hydrolase"/>
    <property type="match status" value="1"/>
</dbReference>
<dbReference type="STRING" id="1231657.A0A1Y1ZXM2"/>
<evidence type="ECO:0000256" key="1">
    <source>
        <dbReference type="ARBA" id="ARBA00022729"/>
    </source>
</evidence>
<dbReference type="PANTHER" id="PTHR30383:SF31">
    <property type="entry name" value="SGNH HYDROLASE-TYPE ESTERASE DOMAIN-CONTAINING PROTEIN-RELATED"/>
    <property type="match status" value="1"/>
</dbReference>